<accession>A0ABQ4XQC3</accession>
<evidence type="ECO:0000313" key="1">
    <source>
        <dbReference type="EMBL" id="GJS67000.1"/>
    </source>
</evidence>
<evidence type="ECO:0000313" key="2">
    <source>
        <dbReference type="Proteomes" id="UP001151760"/>
    </source>
</evidence>
<protein>
    <submittedName>
        <fullName evidence="1">Uncharacterized protein</fullName>
    </submittedName>
</protein>
<reference evidence="1" key="2">
    <citation type="submission" date="2022-01" db="EMBL/GenBank/DDBJ databases">
        <authorList>
            <person name="Yamashiro T."/>
            <person name="Shiraishi A."/>
            <person name="Satake H."/>
            <person name="Nakayama K."/>
        </authorList>
    </citation>
    <scope>NUCLEOTIDE SEQUENCE</scope>
</reference>
<keyword evidence="2" id="KW-1185">Reference proteome</keyword>
<reference evidence="1" key="1">
    <citation type="journal article" date="2022" name="Int. J. Mol. Sci.">
        <title>Draft Genome of Tanacetum Coccineum: Genomic Comparison of Closely Related Tanacetum-Family Plants.</title>
        <authorList>
            <person name="Yamashiro T."/>
            <person name="Shiraishi A."/>
            <person name="Nakayama K."/>
            <person name="Satake H."/>
        </authorList>
    </citation>
    <scope>NUCLEOTIDE SEQUENCE</scope>
</reference>
<organism evidence="1 2">
    <name type="scientific">Tanacetum coccineum</name>
    <dbReference type="NCBI Taxonomy" id="301880"/>
    <lineage>
        <taxon>Eukaryota</taxon>
        <taxon>Viridiplantae</taxon>
        <taxon>Streptophyta</taxon>
        <taxon>Embryophyta</taxon>
        <taxon>Tracheophyta</taxon>
        <taxon>Spermatophyta</taxon>
        <taxon>Magnoliopsida</taxon>
        <taxon>eudicotyledons</taxon>
        <taxon>Gunneridae</taxon>
        <taxon>Pentapetalae</taxon>
        <taxon>asterids</taxon>
        <taxon>campanulids</taxon>
        <taxon>Asterales</taxon>
        <taxon>Asteraceae</taxon>
        <taxon>Asteroideae</taxon>
        <taxon>Anthemideae</taxon>
        <taxon>Anthemidinae</taxon>
        <taxon>Tanacetum</taxon>
    </lineage>
</organism>
<name>A0ABQ4XQC3_9ASTR</name>
<sequence>MFTKSLLPTPKLMYNIFVRTTSSQVPNVNQSLNKPKPVYNNTPYRKQLTQKELDEKNAKNECFYSDQRYVSGHKCGGKLFSLEIVERNEDLGYDNELQADMGVFGSKDNVVESEGEEQNDG</sequence>
<dbReference type="Proteomes" id="UP001151760">
    <property type="component" value="Unassembled WGS sequence"/>
</dbReference>
<proteinExistence type="predicted"/>
<dbReference type="EMBL" id="BQNB010009687">
    <property type="protein sequence ID" value="GJS67000.1"/>
    <property type="molecule type" value="Genomic_DNA"/>
</dbReference>
<comment type="caution">
    <text evidence="1">The sequence shown here is derived from an EMBL/GenBank/DDBJ whole genome shotgun (WGS) entry which is preliminary data.</text>
</comment>
<gene>
    <name evidence="1" type="ORF">Tco_0681564</name>
</gene>